<dbReference type="KEGG" id="dco:SAMEA4475696_1407"/>
<dbReference type="AlphaFoldDB" id="A0A239VIG0"/>
<keyword evidence="2" id="KW-1185">Reference proteome</keyword>
<organism evidence="1 2">
    <name type="scientific">Dermatophilus congolensis</name>
    <dbReference type="NCBI Taxonomy" id="1863"/>
    <lineage>
        <taxon>Bacteria</taxon>
        <taxon>Bacillati</taxon>
        <taxon>Actinomycetota</taxon>
        <taxon>Actinomycetes</taxon>
        <taxon>Micrococcales</taxon>
        <taxon>Dermatophilaceae</taxon>
        <taxon>Dermatophilus</taxon>
    </lineage>
</organism>
<protein>
    <submittedName>
        <fullName evidence="1">Uncharacterized protein</fullName>
    </submittedName>
</protein>
<evidence type="ECO:0000313" key="1">
    <source>
        <dbReference type="EMBL" id="SNV21977.1"/>
    </source>
</evidence>
<gene>
    <name evidence="1" type="ORF">SAMEA4475696_01407</name>
</gene>
<name>A0A239VIG0_9MICO</name>
<sequence>MDGAASGGSGGCRWGIGERVSLMAVVNGAWGGGCAVRVAHWACGRRVESAGFVLGLRVWPLCMRSV</sequence>
<accession>A0A239VIG0</accession>
<proteinExistence type="predicted"/>
<evidence type="ECO:0000313" key="2">
    <source>
        <dbReference type="Proteomes" id="UP000242637"/>
    </source>
</evidence>
<dbReference type="EMBL" id="LT906453">
    <property type="protein sequence ID" value="SNV21977.1"/>
    <property type="molecule type" value="Genomic_DNA"/>
</dbReference>
<reference evidence="1 2" key="1">
    <citation type="submission" date="2017-06" db="EMBL/GenBank/DDBJ databases">
        <authorList>
            <consortium name="Pathogen Informatics"/>
        </authorList>
    </citation>
    <scope>NUCLEOTIDE SEQUENCE [LARGE SCALE GENOMIC DNA]</scope>
    <source>
        <strain evidence="1 2">NCTC13039</strain>
    </source>
</reference>
<dbReference type="Proteomes" id="UP000242637">
    <property type="component" value="Chromosome 1"/>
</dbReference>